<reference evidence="1" key="1">
    <citation type="submission" date="2022-03" db="EMBL/GenBank/DDBJ databases">
        <authorList>
            <person name="Lindestad O."/>
        </authorList>
    </citation>
    <scope>NUCLEOTIDE SEQUENCE</scope>
</reference>
<comment type="caution">
    <text evidence="1">The sequence shown here is derived from an EMBL/GenBank/DDBJ whole genome shotgun (WGS) entry which is preliminary data.</text>
</comment>
<sequence>MTNYVIIMTDVANSTNTLAQELKRRLEAEGCTVRTATTGAASLAEADKVDCLVVVGAESKAGLDGISRLVSEDVYENLNLLESLAASVKRGGSMAWTCAGETSGAYRGAADAFDTVIQASLRHVAQK</sequence>
<keyword evidence="2" id="KW-1185">Reference proteome</keyword>
<dbReference type="Proteomes" id="UP000838756">
    <property type="component" value="Unassembled WGS sequence"/>
</dbReference>
<dbReference type="EMBL" id="CAKXAJ010002766">
    <property type="protein sequence ID" value="CAH2208237.1"/>
    <property type="molecule type" value="Genomic_DNA"/>
</dbReference>
<gene>
    <name evidence="1" type="primary">jg24917</name>
    <name evidence="1" type="ORF">PAEG_LOCUS853</name>
</gene>
<accession>A0A8S4QG04</accession>
<proteinExistence type="predicted"/>
<evidence type="ECO:0000313" key="1">
    <source>
        <dbReference type="EMBL" id="CAH2208237.1"/>
    </source>
</evidence>
<protein>
    <submittedName>
        <fullName evidence="1">Jg24917 protein</fullName>
    </submittedName>
</protein>
<name>A0A8S4QG04_9NEOP</name>
<organism evidence="1 2">
    <name type="scientific">Pararge aegeria aegeria</name>
    <dbReference type="NCBI Taxonomy" id="348720"/>
    <lineage>
        <taxon>Eukaryota</taxon>
        <taxon>Metazoa</taxon>
        <taxon>Ecdysozoa</taxon>
        <taxon>Arthropoda</taxon>
        <taxon>Hexapoda</taxon>
        <taxon>Insecta</taxon>
        <taxon>Pterygota</taxon>
        <taxon>Neoptera</taxon>
        <taxon>Endopterygota</taxon>
        <taxon>Lepidoptera</taxon>
        <taxon>Glossata</taxon>
        <taxon>Ditrysia</taxon>
        <taxon>Papilionoidea</taxon>
        <taxon>Nymphalidae</taxon>
        <taxon>Satyrinae</taxon>
        <taxon>Satyrini</taxon>
        <taxon>Parargina</taxon>
        <taxon>Pararge</taxon>
    </lineage>
</organism>
<dbReference type="AlphaFoldDB" id="A0A8S4QG04"/>
<dbReference type="OrthoDB" id="7477040at2759"/>
<evidence type="ECO:0000313" key="2">
    <source>
        <dbReference type="Proteomes" id="UP000838756"/>
    </source>
</evidence>